<evidence type="ECO:0000313" key="10">
    <source>
        <dbReference type="Proteomes" id="UP000721844"/>
    </source>
</evidence>
<dbReference type="RefSeq" id="WP_227310210.1">
    <property type="nucleotide sequence ID" value="NZ_JAESVA010000014.1"/>
</dbReference>
<comment type="subunit">
    <text evidence="7">Forms a cylinder of 14 subunits composed of two heptameric rings stacked back-to-back. Interacts with the co-chaperonin GroES.</text>
</comment>
<accession>A0A963Z820</accession>
<dbReference type="SUPFAM" id="SSF48592">
    <property type="entry name" value="GroEL equatorial domain-like"/>
    <property type="match status" value="1"/>
</dbReference>
<dbReference type="AlphaFoldDB" id="A0A963Z820"/>
<evidence type="ECO:0000313" key="9">
    <source>
        <dbReference type="EMBL" id="MCB8883553.1"/>
    </source>
</evidence>
<dbReference type="InterPro" id="IPR001844">
    <property type="entry name" value="Cpn60/GroEL"/>
</dbReference>
<dbReference type="InterPro" id="IPR027409">
    <property type="entry name" value="GroEL-like_apical_dom_sf"/>
</dbReference>
<evidence type="ECO:0000256" key="3">
    <source>
        <dbReference type="ARBA" id="ARBA00022840"/>
    </source>
</evidence>
<dbReference type="PRINTS" id="PR00298">
    <property type="entry name" value="CHAPERONIN60"/>
</dbReference>
<comment type="caution">
    <text evidence="9">The sequence shown here is derived from an EMBL/GenBank/DDBJ whole genome shotgun (WGS) entry which is preliminary data.</text>
</comment>
<dbReference type="GO" id="GO:0016853">
    <property type="term" value="F:isomerase activity"/>
    <property type="evidence" value="ECO:0007669"/>
    <property type="project" value="UniProtKB-KW"/>
</dbReference>
<dbReference type="EMBL" id="JAESVA010000014">
    <property type="protein sequence ID" value="MCB8883553.1"/>
    <property type="molecule type" value="Genomic_DNA"/>
</dbReference>
<proteinExistence type="inferred from homology"/>
<evidence type="ECO:0000256" key="2">
    <source>
        <dbReference type="ARBA" id="ARBA00022741"/>
    </source>
</evidence>
<dbReference type="Gene3D" id="1.10.560.10">
    <property type="entry name" value="GroEL-like equatorial domain"/>
    <property type="match status" value="1"/>
</dbReference>
<dbReference type="Gene3D" id="3.30.260.10">
    <property type="entry name" value="TCP-1-like chaperonin intermediate domain"/>
    <property type="match status" value="1"/>
</dbReference>
<keyword evidence="5" id="KW-0413">Isomerase</keyword>
<evidence type="ECO:0000256" key="1">
    <source>
        <dbReference type="ARBA" id="ARBA00006607"/>
    </source>
</evidence>
<dbReference type="InterPro" id="IPR027413">
    <property type="entry name" value="GROEL-like_equatorial_sf"/>
</dbReference>
<dbReference type="GO" id="GO:0042026">
    <property type="term" value="P:protein refolding"/>
    <property type="evidence" value="ECO:0007669"/>
    <property type="project" value="InterPro"/>
</dbReference>
<evidence type="ECO:0000256" key="6">
    <source>
        <dbReference type="RuleBase" id="RU000418"/>
    </source>
</evidence>
<feature type="compositionally biased region" description="Gly residues" evidence="8">
    <location>
        <begin position="534"/>
        <end position="545"/>
    </location>
</feature>
<dbReference type="CDD" id="cd03344">
    <property type="entry name" value="GroEL"/>
    <property type="match status" value="1"/>
</dbReference>
<dbReference type="Proteomes" id="UP000721844">
    <property type="component" value="Unassembled WGS sequence"/>
</dbReference>
<dbReference type="GO" id="GO:0005524">
    <property type="term" value="F:ATP binding"/>
    <property type="evidence" value="ECO:0007669"/>
    <property type="project" value="UniProtKB-KW"/>
</dbReference>
<keyword evidence="2" id="KW-0547">Nucleotide-binding</keyword>
<comment type="similarity">
    <text evidence="1 6">Belongs to the chaperonin (HSP60) family.</text>
</comment>
<feature type="region of interest" description="Disordered" evidence="8">
    <location>
        <begin position="524"/>
        <end position="545"/>
    </location>
</feature>
<keyword evidence="4" id="KW-0143">Chaperone</keyword>
<dbReference type="Pfam" id="PF00118">
    <property type="entry name" value="Cpn60_TCP1"/>
    <property type="match status" value="2"/>
</dbReference>
<evidence type="ECO:0000256" key="7">
    <source>
        <dbReference type="RuleBase" id="RU000419"/>
    </source>
</evidence>
<protein>
    <recommendedName>
        <fullName evidence="7">60 kDa chaperonin</fullName>
    </recommendedName>
</protein>
<dbReference type="SUPFAM" id="SSF52029">
    <property type="entry name" value="GroEL apical domain-like"/>
    <property type="match status" value="1"/>
</dbReference>
<evidence type="ECO:0000256" key="5">
    <source>
        <dbReference type="ARBA" id="ARBA00023235"/>
    </source>
</evidence>
<reference evidence="9 10" key="1">
    <citation type="journal article" date="2021" name="Microorganisms">
        <title>Acidisoma silvae sp. nov. and Acidisomacellulosilytica sp. nov., Two Acidophilic Bacteria Isolated from Decaying Wood, Hydrolyzing Cellulose and Producing Poly-3-hydroxybutyrate.</title>
        <authorList>
            <person name="Mieszkin S."/>
            <person name="Pouder E."/>
            <person name="Uroz S."/>
            <person name="Simon-Colin C."/>
            <person name="Alain K."/>
        </authorList>
    </citation>
    <scope>NUCLEOTIDE SEQUENCE [LARGE SCALE GENOMIC DNA]</scope>
    <source>
        <strain evidence="9 10">HW T5.17</strain>
    </source>
</reference>
<dbReference type="GO" id="GO:0140662">
    <property type="term" value="F:ATP-dependent protein folding chaperone"/>
    <property type="evidence" value="ECO:0007669"/>
    <property type="project" value="InterPro"/>
</dbReference>
<dbReference type="NCBIfam" id="NF009487">
    <property type="entry name" value="PRK12849.1"/>
    <property type="match status" value="1"/>
</dbReference>
<keyword evidence="10" id="KW-1185">Reference proteome</keyword>
<dbReference type="SUPFAM" id="SSF54849">
    <property type="entry name" value="GroEL-intermediate domain like"/>
    <property type="match status" value="1"/>
</dbReference>
<gene>
    <name evidence="9" type="ORF">ACELLULO517_25115</name>
</gene>
<dbReference type="InterPro" id="IPR027410">
    <property type="entry name" value="TCP-1-like_intermed_sf"/>
</dbReference>
<comment type="function">
    <text evidence="7">Together with its co-chaperonin GroES, plays an essential role in assisting protein folding. The GroEL-GroES system forms a nano-cage that allows encapsulation of the non-native substrate proteins and provides a physical environment optimized to promote and accelerate protein folding.</text>
</comment>
<sequence length="545" mass="56864">MAKMMLHDDEARQALGRGVAKLARAVRGTLGPRGMNAIIDRPIGTPLVSRDGVSIAQEIELPCPFENMGAQVLREVSKQTNDVAGDGTTTATVLADALVQQGLRLLAEGASPVDLVAGLELAVAEALTALHRSARPLSGAEETLAVATIAANDADLGRMVAEAIERVGADGIVTVEFGTTVETLLEVVDGMSFDRGYLSHHMVTDIERMQVVLDDPLILMTDLKLSSAEDASAIEALLEGSRRPLLIMAEEVAPGCIMQLLGRRDRGLPPVAAIHPPEYGHWRRAMLEDIAIVTGGRVIARDLGGTLAGVTRRDLGEARQVRISANQTIVSAGGGDPATVAARRTQVMRQLDAAPQNIERDKLQERLAKLSGGSAIILAGGATPVEQKRRVQMIEDAINATRAAVQDGVVAGGGTALAQIAADLTPMMERLSGGKRLGARLLQTALTQPLASIATNCGLKAEEIVPRVVQAPRGYGLDARQGEILALMPAGILDPVKVSATALRNAASVAGLILTTQTLVASIPDGHDPTAGPALGGGAERLGRA</sequence>
<dbReference type="FunFam" id="3.50.7.10:FF:000001">
    <property type="entry name" value="60 kDa chaperonin"/>
    <property type="match status" value="1"/>
</dbReference>
<dbReference type="InterPro" id="IPR002423">
    <property type="entry name" value="Cpn60/GroEL/TCP-1"/>
</dbReference>
<organism evidence="9 10">
    <name type="scientific">Acidisoma cellulosilyticum</name>
    <dbReference type="NCBI Taxonomy" id="2802395"/>
    <lineage>
        <taxon>Bacteria</taxon>
        <taxon>Pseudomonadati</taxon>
        <taxon>Pseudomonadota</taxon>
        <taxon>Alphaproteobacteria</taxon>
        <taxon>Acetobacterales</taxon>
        <taxon>Acidocellaceae</taxon>
        <taxon>Acidisoma</taxon>
    </lineage>
</organism>
<name>A0A963Z820_9PROT</name>
<dbReference type="Gene3D" id="3.50.7.10">
    <property type="entry name" value="GroEL"/>
    <property type="match status" value="1"/>
</dbReference>
<dbReference type="PANTHER" id="PTHR45633">
    <property type="entry name" value="60 KDA HEAT SHOCK PROTEIN, MITOCHONDRIAL"/>
    <property type="match status" value="1"/>
</dbReference>
<evidence type="ECO:0000256" key="4">
    <source>
        <dbReference type="ARBA" id="ARBA00023186"/>
    </source>
</evidence>
<dbReference type="NCBIfam" id="NF009488">
    <property type="entry name" value="PRK12850.1"/>
    <property type="match status" value="1"/>
</dbReference>
<dbReference type="NCBIfam" id="NF000592">
    <property type="entry name" value="PRK00013.1"/>
    <property type="match status" value="1"/>
</dbReference>
<keyword evidence="3" id="KW-0067">ATP-binding</keyword>
<evidence type="ECO:0000256" key="8">
    <source>
        <dbReference type="SAM" id="MobiDB-lite"/>
    </source>
</evidence>
<dbReference type="NCBIfam" id="NF009489">
    <property type="entry name" value="PRK12851.1"/>
    <property type="match status" value="1"/>
</dbReference>